<comment type="caution">
    <text evidence="2">The sequence shown here is derived from an EMBL/GenBank/DDBJ whole genome shotgun (WGS) entry which is preliminary data.</text>
</comment>
<dbReference type="AlphaFoldDB" id="A0AAD2D3N9"/>
<dbReference type="Proteomes" id="UP001295684">
    <property type="component" value="Unassembled WGS sequence"/>
</dbReference>
<feature type="compositionally biased region" description="Basic residues" evidence="1">
    <location>
        <begin position="28"/>
        <end position="53"/>
    </location>
</feature>
<sequence>MNNSSEIDIKGFLPSLVKEPKTPNSSNHKGKYKLKKHHKSHCARIVAKKSNKA</sequence>
<feature type="region of interest" description="Disordered" evidence="1">
    <location>
        <begin position="1"/>
        <end position="53"/>
    </location>
</feature>
<proteinExistence type="predicted"/>
<evidence type="ECO:0000313" key="2">
    <source>
        <dbReference type="EMBL" id="CAI2379087.1"/>
    </source>
</evidence>
<dbReference type="EMBL" id="CAMPGE010020905">
    <property type="protein sequence ID" value="CAI2379087.1"/>
    <property type="molecule type" value="Genomic_DNA"/>
</dbReference>
<gene>
    <name evidence="2" type="ORF">ECRASSUSDP1_LOCUS20495</name>
</gene>
<evidence type="ECO:0000256" key="1">
    <source>
        <dbReference type="SAM" id="MobiDB-lite"/>
    </source>
</evidence>
<organism evidence="2 3">
    <name type="scientific">Euplotes crassus</name>
    <dbReference type="NCBI Taxonomy" id="5936"/>
    <lineage>
        <taxon>Eukaryota</taxon>
        <taxon>Sar</taxon>
        <taxon>Alveolata</taxon>
        <taxon>Ciliophora</taxon>
        <taxon>Intramacronucleata</taxon>
        <taxon>Spirotrichea</taxon>
        <taxon>Hypotrichia</taxon>
        <taxon>Euplotida</taxon>
        <taxon>Euplotidae</taxon>
        <taxon>Moneuplotes</taxon>
    </lineage>
</organism>
<name>A0AAD2D3N9_EUPCR</name>
<keyword evidence="3" id="KW-1185">Reference proteome</keyword>
<protein>
    <submittedName>
        <fullName evidence="2">Uncharacterized protein</fullName>
    </submittedName>
</protein>
<evidence type="ECO:0000313" key="3">
    <source>
        <dbReference type="Proteomes" id="UP001295684"/>
    </source>
</evidence>
<reference evidence="2" key="1">
    <citation type="submission" date="2023-07" db="EMBL/GenBank/DDBJ databases">
        <authorList>
            <consortium name="AG Swart"/>
            <person name="Singh M."/>
            <person name="Singh A."/>
            <person name="Seah K."/>
            <person name="Emmerich C."/>
        </authorList>
    </citation>
    <scope>NUCLEOTIDE SEQUENCE</scope>
    <source>
        <strain evidence="2">DP1</strain>
    </source>
</reference>
<accession>A0AAD2D3N9</accession>